<keyword evidence="3" id="KW-0158">Chromosome</keyword>
<comment type="caution">
    <text evidence="9">The sequence shown here is derived from an EMBL/GenBank/DDBJ whole genome shotgun (WGS) entry which is preliminary data.</text>
</comment>
<dbReference type="GO" id="GO:0003684">
    <property type="term" value="F:damaged DNA binding"/>
    <property type="evidence" value="ECO:0007669"/>
    <property type="project" value="TreeGrafter"/>
</dbReference>
<evidence type="ECO:0000256" key="3">
    <source>
        <dbReference type="ARBA" id="ARBA00022454"/>
    </source>
</evidence>
<organism evidence="9 10">
    <name type="scientific">Cotesia congregata</name>
    <name type="common">Parasitoid wasp</name>
    <name type="synonym">Apanteles congregatus</name>
    <dbReference type="NCBI Taxonomy" id="51543"/>
    <lineage>
        <taxon>Eukaryota</taxon>
        <taxon>Metazoa</taxon>
        <taxon>Ecdysozoa</taxon>
        <taxon>Arthropoda</taxon>
        <taxon>Hexapoda</taxon>
        <taxon>Insecta</taxon>
        <taxon>Pterygota</taxon>
        <taxon>Neoptera</taxon>
        <taxon>Endopterygota</taxon>
        <taxon>Hymenoptera</taxon>
        <taxon>Apocrita</taxon>
        <taxon>Ichneumonoidea</taxon>
        <taxon>Braconidae</taxon>
        <taxon>Microgastrinae</taxon>
        <taxon>Cotesia</taxon>
    </lineage>
</organism>
<evidence type="ECO:0000313" key="9">
    <source>
        <dbReference type="EMBL" id="CAG5097103.1"/>
    </source>
</evidence>
<dbReference type="InterPro" id="IPR000253">
    <property type="entry name" value="FHA_dom"/>
</dbReference>
<dbReference type="Gene3D" id="3.40.50.10980">
    <property type="entry name" value="Nibrin, BRCT2 domain"/>
    <property type="match status" value="1"/>
</dbReference>
<dbReference type="GO" id="GO:0030870">
    <property type="term" value="C:Mre11 complex"/>
    <property type="evidence" value="ECO:0007669"/>
    <property type="project" value="InterPro"/>
</dbReference>
<name>A0A8J2HF29_COTCN</name>
<dbReference type="Gene3D" id="2.60.200.20">
    <property type="match status" value="1"/>
</dbReference>
<evidence type="ECO:0000256" key="2">
    <source>
        <dbReference type="ARBA" id="ARBA00004286"/>
    </source>
</evidence>
<keyword evidence="10" id="KW-1185">Reference proteome</keyword>
<dbReference type="PANTHER" id="PTHR12162:SF0">
    <property type="entry name" value="NIBRIN"/>
    <property type="match status" value="1"/>
</dbReference>
<evidence type="ECO:0000256" key="7">
    <source>
        <dbReference type="ARBA" id="ARBA00044757"/>
    </source>
</evidence>
<dbReference type="InterPro" id="IPR043014">
    <property type="entry name" value="Nibrin_BRCT2_sf"/>
</dbReference>
<dbReference type="OrthoDB" id="552194at2759"/>
<feature type="domain" description="FHA" evidence="8">
    <location>
        <begin position="21"/>
        <end position="108"/>
    </location>
</feature>
<dbReference type="InterPro" id="IPR040227">
    <property type="entry name" value="Nibrin-rel"/>
</dbReference>
<dbReference type="GO" id="GO:0007095">
    <property type="term" value="P:mitotic G2 DNA damage checkpoint signaling"/>
    <property type="evidence" value="ECO:0007669"/>
    <property type="project" value="InterPro"/>
</dbReference>
<keyword evidence="5" id="KW-0234">DNA repair</keyword>
<keyword evidence="6" id="KW-0539">Nucleus</keyword>
<reference evidence="9" key="1">
    <citation type="submission" date="2021-04" db="EMBL/GenBank/DDBJ databases">
        <authorList>
            <person name="Chebbi M.A.C M."/>
        </authorList>
    </citation>
    <scope>NUCLEOTIDE SEQUENCE</scope>
</reference>
<dbReference type="CDD" id="cd00027">
    <property type="entry name" value="BRCT"/>
    <property type="match status" value="1"/>
</dbReference>
<gene>
    <name evidence="9" type="ORF">HICCMSTLAB_LOCUS8543</name>
</gene>
<evidence type="ECO:0000259" key="8">
    <source>
        <dbReference type="Pfam" id="PF00498"/>
    </source>
</evidence>
<evidence type="ECO:0000256" key="4">
    <source>
        <dbReference type="ARBA" id="ARBA00022763"/>
    </source>
</evidence>
<keyword evidence="4" id="KW-0227">DNA damage</keyword>
<dbReference type="GO" id="GO:0000724">
    <property type="term" value="P:double-strand break repair via homologous recombination"/>
    <property type="evidence" value="ECO:0007669"/>
    <property type="project" value="TreeGrafter"/>
</dbReference>
<evidence type="ECO:0000256" key="1">
    <source>
        <dbReference type="ARBA" id="ARBA00004123"/>
    </source>
</evidence>
<comment type="subcellular location">
    <subcellularLocation>
        <location evidence="2">Chromosome</location>
    </subcellularLocation>
    <subcellularLocation>
        <location evidence="1">Nucleus</location>
    </subcellularLocation>
</comment>
<proteinExistence type="inferred from homology"/>
<dbReference type="Gene3D" id="3.40.50.10190">
    <property type="entry name" value="BRCT domain"/>
    <property type="match status" value="1"/>
</dbReference>
<dbReference type="SUPFAM" id="SSF52113">
    <property type="entry name" value="BRCT domain"/>
    <property type="match status" value="1"/>
</dbReference>
<dbReference type="AlphaFoldDB" id="A0A8J2HF29"/>
<dbReference type="Proteomes" id="UP000786811">
    <property type="component" value="Unassembled WGS sequence"/>
</dbReference>
<evidence type="ECO:0000313" key="10">
    <source>
        <dbReference type="Proteomes" id="UP000786811"/>
    </source>
</evidence>
<dbReference type="SUPFAM" id="SSF49879">
    <property type="entry name" value="SMAD/FHA domain"/>
    <property type="match status" value="1"/>
</dbReference>
<evidence type="ECO:0000256" key="6">
    <source>
        <dbReference type="ARBA" id="ARBA00023242"/>
    </source>
</evidence>
<dbReference type="Pfam" id="PF00498">
    <property type="entry name" value="FHA"/>
    <property type="match status" value="1"/>
</dbReference>
<dbReference type="EMBL" id="CAJNRD030001121">
    <property type="protein sequence ID" value="CAG5097103.1"/>
    <property type="molecule type" value="Genomic_DNA"/>
</dbReference>
<comment type="similarity">
    <text evidence="7">Belongs to the Nibrin family.</text>
</comment>
<protein>
    <recommendedName>
        <fullName evidence="8">FHA domain-containing protein</fullName>
    </recommendedName>
</protein>
<dbReference type="InterPro" id="IPR036420">
    <property type="entry name" value="BRCT_dom_sf"/>
</dbReference>
<dbReference type="InterPro" id="IPR008984">
    <property type="entry name" value="SMAD_FHA_dom_sf"/>
</dbReference>
<sequence>MWFLKGEDNSYLYMPLRRDNYSIGKHKSADLMLTHPSTDDFHAKITIAEKTKTIFRTLLNYENRNYPTCTITDLESSTGTFLGRNGNFNNLDPWESCQLTAGDRLIFGKDSNVYEVNFEKAIVCVPEKWDRREKVIANLQKLGITVYKKLNSQCTHYVHPDDTPITHRYASALAQGVWITGPNTLEIDDYGRVVKSAGGNVELYCKVSFEDKKLDETLLLVKPYVKEMTLQNGSVINLDDYNQILSMLIDMKRRVIIRSEITAAILKNSTDFYCNQFIPLDDVTGRKRSAEKALVEEKNSSKIIVLDDSDDDEFEPAAPKNTKFKKFKNNTEKFPDIFKPQSSDYMNKFTSKKPSTRKNLPDQVTWLSARPGQQSNPVIKTKYDEMKPLSPPESPAKTVSLDRMITLSHSIGDHIEAIRKIQDKLNFDPFKPMSK</sequence>
<dbReference type="GO" id="GO:0005694">
    <property type="term" value="C:chromosome"/>
    <property type="evidence" value="ECO:0007669"/>
    <property type="project" value="UniProtKB-SubCell"/>
</dbReference>
<accession>A0A8J2HF29</accession>
<dbReference type="PANTHER" id="PTHR12162">
    <property type="entry name" value="NIBRIN-RELATED"/>
    <property type="match status" value="1"/>
</dbReference>
<evidence type="ECO:0000256" key="5">
    <source>
        <dbReference type="ARBA" id="ARBA00023204"/>
    </source>
</evidence>